<protein>
    <recommendedName>
        <fullName evidence="3">Helix-turn-helix domain-containing protein</fullName>
    </recommendedName>
</protein>
<dbReference type="EMBL" id="JACJSG010000099">
    <property type="protein sequence ID" value="MBD2505575.1"/>
    <property type="molecule type" value="Genomic_DNA"/>
</dbReference>
<sequence length="130" mass="15287">MMRIKWSEEELTTLEEMAEIYTVQQIAFRLKRRGYTRSLEGIRKKLRSLGYSVRPTLDNYSCKYIAEVLQFDSGTVADWVKKGWLKGTKPSTHHYQIKSQDLKQFLNNPPRRIRNRIASLDQMAISYLVG</sequence>
<organism evidence="1 2">
    <name type="scientific">Anabaena azotica FACHB-119</name>
    <dbReference type="NCBI Taxonomy" id="947527"/>
    <lineage>
        <taxon>Bacteria</taxon>
        <taxon>Bacillati</taxon>
        <taxon>Cyanobacteriota</taxon>
        <taxon>Cyanophyceae</taxon>
        <taxon>Nostocales</taxon>
        <taxon>Nostocaceae</taxon>
        <taxon>Anabaena</taxon>
        <taxon>Anabaena azotica</taxon>
    </lineage>
</organism>
<accession>A0ABR8DEB5</accession>
<comment type="caution">
    <text evidence="1">The sequence shown here is derived from an EMBL/GenBank/DDBJ whole genome shotgun (WGS) entry which is preliminary data.</text>
</comment>
<keyword evidence="2" id="KW-1185">Reference proteome</keyword>
<gene>
    <name evidence="1" type="ORF">H6G83_34120</name>
</gene>
<proteinExistence type="predicted"/>
<reference evidence="1 2" key="1">
    <citation type="journal article" date="2020" name="ISME J.">
        <title>Comparative genomics reveals insights into cyanobacterial evolution and habitat adaptation.</title>
        <authorList>
            <person name="Chen M.Y."/>
            <person name="Teng W.K."/>
            <person name="Zhao L."/>
            <person name="Hu C.X."/>
            <person name="Zhou Y.K."/>
            <person name="Han B.P."/>
            <person name="Song L.R."/>
            <person name="Shu W.S."/>
        </authorList>
    </citation>
    <scope>NUCLEOTIDE SEQUENCE [LARGE SCALE GENOMIC DNA]</scope>
    <source>
        <strain evidence="1 2">FACHB-119</strain>
    </source>
</reference>
<dbReference type="Proteomes" id="UP000661112">
    <property type="component" value="Unassembled WGS sequence"/>
</dbReference>
<evidence type="ECO:0008006" key="3">
    <source>
        <dbReference type="Google" id="ProtNLM"/>
    </source>
</evidence>
<evidence type="ECO:0000313" key="1">
    <source>
        <dbReference type="EMBL" id="MBD2505575.1"/>
    </source>
</evidence>
<name>A0ABR8DEB5_9NOST</name>
<evidence type="ECO:0000313" key="2">
    <source>
        <dbReference type="Proteomes" id="UP000661112"/>
    </source>
</evidence>